<accession>A0A5E6P4Q9</accession>
<dbReference type="SUPFAM" id="SSF52172">
    <property type="entry name" value="CheY-like"/>
    <property type="match status" value="1"/>
</dbReference>
<dbReference type="OrthoDB" id="7028668at2"/>
<evidence type="ECO:0008006" key="3">
    <source>
        <dbReference type="Google" id="ProtNLM"/>
    </source>
</evidence>
<gene>
    <name evidence="1" type="ORF">PS645_00047</name>
</gene>
<dbReference type="InterPro" id="IPR011006">
    <property type="entry name" value="CheY-like_superfamily"/>
</dbReference>
<dbReference type="Proteomes" id="UP000325607">
    <property type="component" value="Unassembled WGS sequence"/>
</dbReference>
<sequence>MNKTLKILIADTNFSSRLHIEKALNRLGYFCILPVDSFAQLCVLSTDSAPDFDVLIADEHLIIDSGIELKTFCKKIKNIAYKLFYDHRHMSSITNPFQPGQTYMSGSNIPSEGELNDFISLITQDNARLMNKKASVARSQPSER</sequence>
<evidence type="ECO:0000313" key="2">
    <source>
        <dbReference type="Proteomes" id="UP000325607"/>
    </source>
</evidence>
<name>A0A5E6P4Q9_PSEFL</name>
<dbReference type="RefSeq" id="WP_150578585.1">
    <property type="nucleotide sequence ID" value="NZ_CABVGX010000001.1"/>
</dbReference>
<proteinExistence type="predicted"/>
<dbReference type="AlphaFoldDB" id="A0A5E6P4Q9"/>
<evidence type="ECO:0000313" key="1">
    <source>
        <dbReference type="EMBL" id="VVM36447.1"/>
    </source>
</evidence>
<dbReference type="EMBL" id="CABVGX010000001">
    <property type="protein sequence ID" value="VVM36447.1"/>
    <property type="molecule type" value="Genomic_DNA"/>
</dbReference>
<reference evidence="1 2" key="1">
    <citation type="submission" date="2019-09" db="EMBL/GenBank/DDBJ databases">
        <authorList>
            <person name="Chandra G."/>
            <person name="Truman W A."/>
        </authorList>
    </citation>
    <scope>NUCLEOTIDE SEQUENCE [LARGE SCALE GENOMIC DNA]</scope>
    <source>
        <strain evidence="1">PS645</strain>
    </source>
</reference>
<organism evidence="1 2">
    <name type="scientific">Pseudomonas fluorescens</name>
    <dbReference type="NCBI Taxonomy" id="294"/>
    <lineage>
        <taxon>Bacteria</taxon>
        <taxon>Pseudomonadati</taxon>
        <taxon>Pseudomonadota</taxon>
        <taxon>Gammaproteobacteria</taxon>
        <taxon>Pseudomonadales</taxon>
        <taxon>Pseudomonadaceae</taxon>
        <taxon>Pseudomonas</taxon>
    </lineage>
</organism>
<protein>
    <recommendedName>
        <fullName evidence="3">Response regulatory domain-containing protein</fullName>
    </recommendedName>
</protein>